<dbReference type="InterPro" id="IPR044031">
    <property type="entry name" value="TssC1_N"/>
</dbReference>
<dbReference type="PANTHER" id="PTHR35565:SF1">
    <property type="entry name" value="TYPE VI SECRETION SYSTEM CONTRACTILE SHEATH LARGE SUBUNIT"/>
    <property type="match status" value="1"/>
</dbReference>
<evidence type="ECO:0000259" key="1">
    <source>
        <dbReference type="Pfam" id="PF05943"/>
    </source>
</evidence>
<protein>
    <submittedName>
        <fullName evidence="3">Intracellular growth locus iglB</fullName>
    </submittedName>
</protein>
<gene>
    <name evidence="3" type="ORF">SD28_07240</name>
</gene>
<organism evidence="3 4">
    <name type="scientific">Allofrancisella guangzhouensis</name>
    <dbReference type="NCBI Taxonomy" id="594679"/>
    <lineage>
        <taxon>Bacteria</taxon>
        <taxon>Pseudomonadati</taxon>
        <taxon>Pseudomonadota</taxon>
        <taxon>Gammaproteobacteria</taxon>
        <taxon>Thiotrichales</taxon>
        <taxon>Francisellaceae</taxon>
        <taxon>Allofrancisella</taxon>
    </lineage>
</organism>
<dbReference type="InterPro" id="IPR010269">
    <property type="entry name" value="T6SS_TssC-like"/>
</dbReference>
<feature type="domain" description="TssC1 N-terminal" evidence="1">
    <location>
        <begin position="68"/>
        <end position="371"/>
    </location>
</feature>
<dbReference type="HOGENOM" id="CLU_018386_1_0_6"/>
<evidence type="ECO:0000313" key="3">
    <source>
        <dbReference type="EMBL" id="AJC49424.1"/>
    </source>
</evidence>
<dbReference type="AlphaFoldDB" id="A0A0A8E621"/>
<sequence length="493" mass="55515">MSEIKEKLASCSDILQAANLEPKENFEIVNYGSIDTIESTDYEGRMLSALAFLLSNSKDSINKVSAQELMDKIDNVICSQVQEVIRDDTFRKLEETWRSVYELAGSIDNNKTKLAILDVDKDELAEDFEMNAADILSSDLFQKTYVHEYDQYGGEPFGSIIGLYEFDKTPEDIEWLMTMGKIAEASHAPFISAISPKFFGGENYNSLSEIKDIDSMMAHPRFGRWNAFRKTKSAGYIGLTLPNFMLRAPYHPDTNPVGKGVISNFKERVDISKPYESCLWGNAAILFAKNLYRAFNITGWCQSICGPTSGGLVEGLPIYNYNSHDANAYVLPTNYLIPDHKEYGLAKAGFIPLVYEKKTANACFFSAQSLKLAEEFENDNDSENSQMVTKLPYTFSMSKIAHYVKCMTRDVIGSEADETVVKNSLTSWLNQYVTTAPNPNSLTKSYYPFKKVDVGVEKNRGMAGHYKCHIEVLPHIKFEGMEVTMKIDTRLDS</sequence>
<dbReference type="NCBIfam" id="TIGR03355">
    <property type="entry name" value="VI_chp_2"/>
    <property type="match status" value="1"/>
</dbReference>
<name>A0A0A8E621_9GAMM</name>
<evidence type="ECO:0000259" key="2">
    <source>
        <dbReference type="Pfam" id="PF18945"/>
    </source>
</evidence>
<proteinExistence type="predicted"/>
<keyword evidence="4" id="KW-1185">Reference proteome</keyword>
<dbReference type="PANTHER" id="PTHR35565">
    <property type="entry name" value="CYTOPLASMIC PROTEIN-RELATED"/>
    <property type="match status" value="1"/>
</dbReference>
<dbReference type="Pfam" id="PF18945">
    <property type="entry name" value="VipB_2"/>
    <property type="match status" value="1"/>
</dbReference>
<dbReference type="STRING" id="594679.SD28_07240"/>
<dbReference type="Pfam" id="PF05943">
    <property type="entry name" value="VipB"/>
    <property type="match status" value="1"/>
</dbReference>
<dbReference type="InterPro" id="IPR044032">
    <property type="entry name" value="TssC1_C"/>
</dbReference>
<evidence type="ECO:0000313" key="4">
    <source>
        <dbReference type="Proteomes" id="UP000031104"/>
    </source>
</evidence>
<dbReference type="OrthoDB" id="9764000at2"/>
<dbReference type="Proteomes" id="UP000031104">
    <property type="component" value="Chromosome"/>
</dbReference>
<dbReference type="RefSeq" id="WP_039125480.1">
    <property type="nucleotide sequence ID" value="NZ_CP010427.1"/>
</dbReference>
<reference evidence="3 4" key="1">
    <citation type="submission" date="2014-12" db="EMBL/GenBank/DDBJ databases">
        <title>Complete genome sequence of Francisella guanzhouensis strain 08HL01032 isolated from air-conditioning system in China.</title>
        <authorList>
            <person name="Svensson D."/>
            <person name="Ohrman C."/>
            <person name="Backman S."/>
            <person name="Karlsson E."/>
            <person name="Nilsson E."/>
            <person name="Bystrom M."/>
            <person name="Larkeryd A."/>
            <person name="Stenberg P."/>
            <person name="Scholtz H.C."/>
            <person name="Forsman M."/>
            <person name="Sjodin A."/>
        </authorList>
    </citation>
    <scope>NUCLEOTIDE SEQUENCE [LARGE SCALE GENOMIC DNA]</scope>
    <source>
        <strain evidence="3 4">08HL01032</strain>
    </source>
</reference>
<feature type="domain" description="TssC1 C-terminal" evidence="2">
    <location>
        <begin position="381"/>
        <end position="491"/>
    </location>
</feature>
<accession>A0A0A8E621</accession>
<dbReference type="EMBL" id="CP010427">
    <property type="protein sequence ID" value="AJC49424.1"/>
    <property type="molecule type" value="Genomic_DNA"/>
</dbReference>
<dbReference type="KEGG" id="fgu:SD28_07240"/>